<dbReference type="PROSITE" id="PS51473">
    <property type="entry name" value="GNK2"/>
    <property type="match status" value="2"/>
</dbReference>
<proteinExistence type="predicted"/>
<keyword evidence="3" id="KW-0597">Phosphoprotein</keyword>
<dbReference type="EMBL" id="LR881469">
    <property type="protein sequence ID" value="CAD5328803.1"/>
    <property type="molecule type" value="Genomic_DNA"/>
</dbReference>
<accession>A0A7G2F311</accession>
<dbReference type="PANTHER" id="PTHR27002">
    <property type="entry name" value="RECEPTOR-LIKE SERINE/THREONINE-PROTEIN KINASE SD1-8"/>
    <property type="match status" value="1"/>
</dbReference>
<keyword evidence="11 16" id="KW-1133">Transmembrane helix</keyword>
<dbReference type="GO" id="GO:0005524">
    <property type="term" value="F:ATP binding"/>
    <property type="evidence" value="ECO:0007669"/>
    <property type="project" value="UniProtKB-KW"/>
</dbReference>
<evidence type="ECO:0000256" key="9">
    <source>
        <dbReference type="ARBA" id="ARBA00022777"/>
    </source>
</evidence>
<evidence type="ECO:0000256" key="12">
    <source>
        <dbReference type="ARBA" id="ARBA00023136"/>
    </source>
</evidence>
<feature type="signal peptide" evidence="17">
    <location>
        <begin position="1"/>
        <end position="23"/>
    </location>
</feature>
<keyword evidence="2" id="KW-0723">Serine/threonine-protein kinase</keyword>
<dbReference type="Gene3D" id="1.10.510.10">
    <property type="entry name" value="Transferase(Phosphotransferase) domain 1"/>
    <property type="match status" value="1"/>
</dbReference>
<evidence type="ECO:0000256" key="11">
    <source>
        <dbReference type="ARBA" id="ARBA00022989"/>
    </source>
</evidence>
<dbReference type="CDD" id="cd23509">
    <property type="entry name" value="Gnk2-like"/>
    <property type="match status" value="2"/>
</dbReference>
<dbReference type="InterPro" id="IPR038408">
    <property type="entry name" value="GNK2_sf"/>
</dbReference>
<sequence>MSSLICFIFLFLFSFITSFTASAQNPFYLYHNCSITTTYSSNSTYSTNLKTLLSSLSSRNASYSTGFQNATAGQAPDMVTGLFLCRGNVSPEVCRSCIALSVNESLSRCPNEREAVFYYEQCMLRYSNRNILSTLNTDGGVFMQNARNPISVKQDRFRDLVLNPMNLAAIEAARSIKRFAVTKFDLNALQSLYGMVQCTPDLTEQDCLDCLQQSINQVTYDKIGGRTFLPSCTSRYDNYEFYNEFNVGTPQDSSPRPGKGGNSSVIVIAVVVPITVLFLLFVAFFSVRRAKRKKTIGAIPLFKVKRKETEVTEPLAENGDDITTAGSLQFDFKAIVAATDIFLPINKLGQGGFGEVYKYCGSGYMAPEYAMYGKFSMKSDVYSFGVLVLEIVSGMKNSSLDQMDGSISNLVTYTWRLWSNGSPSELVDPSFGDNYQTSEITRCIHIALLCVQEDANDRPTMSAIVQMLTTSSIALAVPRPPGFFLRSKQEQAERACPSMDTSDLFSIDEASITSVAPR</sequence>
<evidence type="ECO:0000256" key="13">
    <source>
        <dbReference type="ARBA" id="ARBA00023170"/>
    </source>
</evidence>
<dbReference type="Pfam" id="PF07714">
    <property type="entry name" value="PK_Tyr_Ser-Thr"/>
    <property type="match status" value="1"/>
</dbReference>
<dbReference type="InterPro" id="IPR002902">
    <property type="entry name" value="GNK2"/>
</dbReference>
<evidence type="ECO:0000256" key="2">
    <source>
        <dbReference type="ARBA" id="ARBA00022527"/>
    </source>
</evidence>
<evidence type="ECO:0000256" key="17">
    <source>
        <dbReference type="SAM" id="SignalP"/>
    </source>
</evidence>
<evidence type="ECO:0000256" key="4">
    <source>
        <dbReference type="ARBA" id="ARBA00022679"/>
    </source>
</evidence>
<feature type="domain" description="Gnk2-homologous" evidence="18">
    <location>
        <begin position="137"/>
        <end position="241"/>
    </location>
</feature>
<dbReference type="GO" id="GO:0016020">
    <property type="term" value="C:membrane"/>
    <property type="evidence" value="ECO:0007669"/>
    <property type="project" value="UniProtKB-SubCell"/>
</dbReference>
<keyword evidence="8" id="KW-0547">Nucleotide-binding</keyword>
<dbReference type="Proteomes" id="UP000516314">
    <property type="component" value="Chromosome 4"/>
</dbReference>
<evidence type="ECO:0000256" key="8">
    <source>
        <dbReference type="ARBA" id="ARBA00022741"/>
    </source>
</evidence>
<dbReference type="FunFam" id="3.30.430.20:FF:000003">
    <property type="entry name" value="Cysteine-rich RLK (RECEPTOR-like protein kinase) 10"/>
    <property type="match status" value="1"/>
</dbReference>
<keyword evidence="6 17" id="KW-0732">Signal</keyword>
<name>A0A7G2F311_ARATH</name>
<keyword evidence="9" id="KW-0418">Kinase</keyword>
<evidence type="ECO:0000256" key="3">
    <source>
        <dbReference type="ARBA" id="ARBA00022553"/>
    </source>
</evidence>
<keyword evidence="7" id="KW-0677">Repeat</keyword>
<dbReference type="InterPro" id="IPR011009">
    <property type="entry name" value="Kinase-like_dom_sf"/>
</dbReference>
<keyword evidence="5 16" id="KW-0812">Transmembrane</keyword>
<gene>
    <name evidence="19" type="ORF">AT9943_LOCUS16430</name>
</gene>
<evidence type="ECO:0000256" key="5">
    <source>
        <dbReference type="ARBA" id="ARBA00022692"/>
    </source>
</evidence>
<evidence type="ECO:0000256" key="7">
    <source>
        <dbReference type="ARBA" id="ARBA00022737"/>
    </source>
</evidence>
<keyword evidence="12 16" id="KW-0472">Membrane</keyword>
<protein>
    <submittedName>
        <fullName evidence="19">(thale cress) hypothetical protein</fullName>
    </submittedName>
</protein>
<keyword evidence="13" id="KW-0675">Receptor</keyword>
<evidence type="ECO:0000313" key="19">
    <source>
        <dbReference type="EMBL" id="CAD5328803.1"/>
    </source>
</evidence>
<evidence type="ECO:0000256" key="10">
    <source>
        <dbReference type="ARBA" id="ARBA00022840"/>
    </source>
</evidence>
<evidence type="ECO:0000259" key="18">
    <source>
        <dbReference type="PROSITE" id="PS51473"/>
    </source>
</evidence>
<dbReference type="AlphaFoldDB" id="A0A7G2F311"/>
<dbReference type="GO" id="GO:0004674">
    <property type="term" value="F:protein serine/threonine kinase activity"/>
    <property type="evidence" value="ECO:0007669"/>
    <property type="project" value="UniProtKB-KW"/>
</dbReference>
<dbReference type="InterPro" id="IPR001245">
    <property type="entry name" value="Ser-Thr/Tyr_kinase_cat_dom"/>
</dbReference>
<dbReference type="Gene3D" id="3.30.430.20">
    <property type="entry name" value="Gnk2 domain, C-X8-C-X2-C motif"/>
    <property type="match status" value="2"/>
</dbReference>
<feature type="chain" id="PRO_5028935464" evidence="17">
    <location>
        <begin position="24"/>
        <end position="518"/>
    </location>
</feature>
<evidence type="ECO:0000256" key="16">
    <source>
        <dbReference type="SAM" id="Phobius"/>
    </source>
</evidence>
<reference evidence="19 20" key="1">
    <citation type="submission" date="2020-09" db="EMBL/GenBank/DDBJ databases">
        <authorList>
            <person name="Ashkenazy H."/>
        </authorList>
    </citation>
    <scope>NUCLEOTIDE SEQUENCE [LARGE SCALE GENOMIC DNA]</scope>
    <source>
        <strain evidence="20">cv. Cdm-0</strain>
    </source>
</reference>
<feature type="domain" description="Gnk2-homologous" evidence="18">
    <location>
        <begin position="27"/>
        <end position="131"/>
    </location>
</feature>
<organism evidence="19 20">
    <name type="scientific">Arabidopsis thaliana</name>
    <name type="common">Mouse-ear cress</name>
    <dbReference type="NCBI Taxonomy" id="3702"/>
    <lineage>
        <taxon>Eukaryota</taxon>
        <taxon>Viridiplantae</taxon>
        <taxon>Streptophyta</taxon>
        <taxon>Embryophyta</taxon>
        <taxon>Tracheophyta</taxon>
        <taxon>Spermatophyta</taxon>
        <taxon>Magnoliopsida</taxon>
        <taxon>eudicotyledons</taxon>
        <taxon>Gunneridae</taxon>
        <taxon>Pentapetalae</taxon>
        <taxon>rosids</taxon>
        <taxon>malvids</taxon>
        <taxon>Brassicales</taxon>
        <taxon>Brassicaceae</taxon>
        <taxon>Camelineae</taxon>
        <taxon>Arabidopsis</taxon>
    </lineage>
</organism>
<dbReference type="Pfam" id="PF01657">
    <property type="entry name" value="Stress-antifung"/>
    <property type="match status" value="2"/>
</dbReference>
<evidence type="ECO:0000256" key="1">
    <source>
        <dbReference type="ARBA" id="ARBA00004167"/>
    </source>
</evidence>
<dbReference type="FunFam" id="3.30.430.20:FF:000002">
    <property type="entry name" value="Cysteine-rich receptor-like protein kinase 10"/>
    <property type="match status" value="1"/>
</dbReference>
<evidence type="ECO:0000313" key="20">
    <source>
        <dbReference type="Proteomes" id="UP000516314"/>
    </source>
</evidence>
<keyword evidence="4" id="KW-0808">Transferase</keyword>
<keyword evidence="10" id="KW-0067">ATP-binding</keyword>
<dbReference type="SUPFAM" id="SSF56112">
    <property type="entry name" value="Protein kinase-like (PK-like)"/>
    <property type="match status" value="1"/>
</dbReference>
<comment type="subcellular location">
    <subcellularLocation>
        <location evidence="1">Membrane</location>
        <topology evidence="1">Single-pass membrane protein</topology>
    </subcellularLocation>
</comment>
<dbReference type="PANTHER" id="PTHR27002:SF997">
    <property type="entry name" value="CYSTEINE-RICH RECEPTOR-LIKE PROTEIN KINASE 13-RELATED"/>
    <property type="match status" value="1"/>
</dbReference>
<evidence type="ECO:0000256" key="15">
    <source>
        <dbReference type="ARBA" id="ARBA00047951"/>
    </source>
</evidence>
<comment type="catalytic activity">
    <reaction evidence="15">
        <text>L-threonyl-[protein] + ATP = O-phospho-L-threonyl-[protein] + ADP + H(+)</text>
        <dbReference type="Rhea" id="RHEA:46608"/>
        <dbReference type="Rhea" id="RHEA-COMP:11060"/>
        <dbReference type="Rhea" id="RHEA-COMP:11605"/>
        <dbReference type="ChEBI" id="CHEBI:15378"/>
        <dbReference type="ChEBI" id="CHEBI:30013"/>
        <dbReference type="ChEBI" id="CHEBI:30616"/>
        <dbReference type="ChEBI" id="CHEBI:61977"/>
        <dbReference type="ChEBI" id="CHEBI:456216"/>
    </reaction>
</comment>
<evidence type="ECO:0000256" key="6">
    <source>
        <dbReference type="ARBA" id="ARBA00022729"/>
    </source>
</evidence>
<evidence type="ECO:0000256" key="14">
    <source>
        <dbReference type="ARBA" id="ARBA00047558"/>
    </source>
</evidence>
<feature type="transmembrane region" description="Helical" evidence="16">
    <location>
        <begin position="265"/>
        <end position="287"/>
    </location>
</feature>
<comment type="catalytic activity">
    <reaction evidence="14">
        <text>L-seryl-[protein] + ATP = O-phospho-L-seryl-[protein] + ADP + H(+)</text>
        <dbReference type="Rhea" id="RHEA:17989"/>
        <dbReference type="Rhea" id="RHEA-COMP:9863"/>
        <dbReference type="Rhea" id="RHEA-COMP:11604"/>
        <dbReference type="ChEBI" id="CHEBI:15378"/>
        <dbReference type="ChEBI" id="CHEBI:29999"/>
        <dbReference type="ChEBI" id="CHEBI:30616"/>
        <dbReference type="ChEBI" id="CHEBI:83421"/>
        <dbReference type="ChEBI" id="CHEBI:456216"/>
    </reaction>
</comment>